<dbReference type="Gene3D" id="3.40.33.10">
    <property type="entry name" value="CAP"/>
    <property type="match status" value="2"/>
</dbReference>
<dbReference type="InterPro" id="IPR018244">
    <property type="entry name" value="Allrgn_V5/Tpx1_CS"/>
</dbReference>
<dbReference type="CDD" id="cd05382">
    <property type="entry name" value="CAP_GAPR1-like"/>
    <property type="match status" value="2"/>
</dbReference>
<feature type="compositionally biased region" description="Low complexity" evidence="1">
    <location>
        <begin position="182"/>
        <end position="195"/>
    </location>
</feature>
<dbReference type="InterPro" id="IPR014044">
    <property type="entry name" value="CAP_dom"/>
</dbReference>
<feature type="compositionally biased region" description="Low complexity" evidence="1">
    <location>
        <begin position="71"/>
        <end position="83"/>
    </location>
</feature>
<dbReference type="PRINTS" id="PR00837">
    <property type="entry name" value="V5TPXLIKE"/>
</dbReference>
<evidence type="ECO:0000313" key="2">
    <source>
        <dbReference type="EMBL" id="CAD7227733.1"/>
    </source>
</evidence>
<dbReference type="InterPro" id="IPR035940">
    <property type="entry name" value="CAP_sf"/>
</dbReference>
<proteinExistence type="predicted"/>
<dbReference type="InterPro" id="IPR001283">
    <property type="entry name" value="CRISP-related"/>
</dbReference>
<feature type="compositionally biased region" description="Basic and acidic residues" evidence="1">
    <location>
        <begin position="1"/>
        <end position="14"/>
    </location>
</feature>
<feature type="region of interest" description="Disordered" evidence="1">
    <location>
        <begin position="1"/>
        <end position="137"/>
    </location>
</feature>
<feature type="region of interest" description="Disordered" evidence="1">
    <location>
        <begin position="176"/>
        <end position="214"/>
    </location>
</feature>
<dbReference type="AlphaFoldDB" id="A0A7R8WEK4"/>
<dbReference type="EMBL" id="OB661236">
    <property type="protein sequence ID" value="CAD7227733.1"/>
    <property type="molecule type" value="Genomic_DNA"/>
</dbReference>
<dbReference type="GO" id="GO:0005576">
    <property type="term" value="C:extracellular region"/>
    <property type="evidence" value="ECO:0007669"/>
    <property type="project" value="InterPro"/>
</dbReference>
<dbReference type="InterPro" id="IPR034113">
    <property type="entry name" value="SCP_GAPR1-like"/>
</dbReference>
<dbReference type="FunFam" id="3.40.33.10:FF:000002">
    <property type="entry name" value="Golgi-associated plant pathogenesis-related protein 1"/>
    <property type="match status" value="1"/>
</dbReference>
<feature type="compositionally biased region" description="Polar residues" evidence="1">
    <location>
        <begin position="197"/>
        <end position="210"/>
    </location>
</feature>
<feature type="compositionally biased region" description="Basic and acidic residues" evidence="1">
    <location>
        <begin position="407"/>
        <end position="426"/>
    </location>
</feature>
<dbReference type="OrthoDB" id="337038at2759"/>
<feature type="region of interest" description="Disordered" evidence="1">
    <location>
        <begin position="331"/>
        <end position="363"/>
    </location>
</feature>
<dbReference type="SMART" id="SM00198">
    <property type="entry name" value="SCP"/>
    <property type="match status" value="2"/>
</dbReference>
<protein>
    <submittedName>
        <fullName evidence="2">Uncharacterized protein</fullName>
    </submittedName>
</protein>
<sequence>MSSMKKEATMREEVPVEPPAVDVEIPSRKSSSSSSSESEKAPSRKSSSSSSASEKEVPVEPPAVEMEIPSRKSSSSRSSSSPSENVKLKESSSSMSLESEKILQARDVFDSVENENIGTSNLEDIVTKTSSSSLSLSPDSTKIITMELVTNKSMNFGEAGKRTSGSVEYRENVVEIRGRHGSSSSSSSSSSSDESSTNRQLETSPGNTLPSRKRKKLSLGKRICQYSMTWATALASLDKLQQRPDCEYGENIYSVWSTDPTYEVQPEQVVALWYGEIQHHDFKKEPEGTLIAGHMTQIIWSKSRKIGVGIAKSDTNRTYVVVHYEPPGNYAGEFVRNVPPPNERRPESSRQSSQRRRQPQAIQAIAPEEMDSKKFAESCLEAHNKKRQLHGVPLLTMDSKLQSRSQKWAEKLAKKDKLEHQPDNKDGPPIGENVYYKFNSRPGYVVTGEEVTEDWYGECEKYATSYGKEIDSPVGVGHFTQVVWKDTKKFGVGVAQSKSGKWYVVANYEPAGNFIGRFAENVLPPKK</sequence>
<dbReference type="Pfam" id="PF00188">
    <property type="entry name" value="CAP"/>
    <property type="match status" value="2"/>
</dbReference>
<dbReference type="PROSITE" id="PS01009">
    <property type="entry name" value="CRISP_1"/>
    <property type="match status" value="1"/>
</dbReference>
<organism evidence="2">
    <name type="scientific">Cyprideis torosa</name>
    <dbReference type="NCBI Taxonomy" id="163714"/>
    <lineage>
        <taxon>Eukaryota</taxon>
        <taxon>Metazoa</taxon>
        <taxon>Ecdysozoa</taxon>
        <taxon>Arthropoda</taxon>
        <taxon>Crustacea</taxon>
        <taxon>Oligostraca</taxon>
        <taxon>Ostracoda</taxon>
        <taxon>Podocopa</taxon>
        <taxon>Podocopida</taxon>
        <taxon>Cytherocopina</taxon>
        <taxon>Cytheroidea</taxon>
        <taxon>Cytherideidae</taxon>
        <taxon>Cyprideis</taxon>
    </lineage>
</organism>
<gene>
    <name evidence="2" type="ORF">CTOB1V02_LOCUS5632</name>
</gene>
<dbReference type="SUPFAM" id="SSF55797">
    <property type="entry name" value="PR-1-like"/>
    <property type="match status" value="2"/>
</dbReference>
<reference evidence="2" key="1">
    <citation type="submission" date="2020-11" db="EMBL/GenBank/DDBJ databases">
        <authorList>
            <person name="Tran Van P."/>
        </authorList>
    </citation>
    <scope>NUCLEOTIDE SEQUENCE</scope>
</reference>
<name>A0A7R8WEK4_9CRUS</name>
<feature type="compositionally biased region" description="Basic and acidic residues" evidence="1">
    <location>
        <begin position="98"/>
        <end position="109"/>
    </location>
</feature>
<accession>A0A7R8WEK4</accession>
<dbReference type="PANTHER" id="PTHR10334">
    <property type="entry name" value="CYSTEINE-RICH SECRETORY PROTEIN-RELATED"/>
    <property type="match status" value="1"/>
</dbReference>
<feature type="region of interest" description="Disordered" evidence="1">
    <location>
        <begin position="406"/>
        <end position="431"/>
    </location>
</feature>
<evidence type="ECO:0000256" key="1">
    <source>
        <dbReference type="SAM" id="MobiDB-lite"/>
    </source>
</evidence>
<feature type="compositionally biased region" description="Low complexity" evidence="1">
    <location>
        <begin position="19"/>
        <end position="36"/>
    </location>
</feature>